<dbReference type="Gene3D" id="1.20.58.60">
    <property type="match status" value="1"/>
</dbReference>
<accession>A0A174LUG5</accession>
<dbReference type="RefSeq" id="WP_055268470.1">
    <property type="nucleotide sequence ID" value="NZ_CABIXQ010000041.1"/>
</dbReference>
<name>A0A174LUG5_9CLOT</name>
<evidence type="ECO:0000313" key="2">
    <source>
        <dbReference type="EMBL" id="CUP26621.1"/>
    </source>
</evidence>
<protein>
    <submittedName>
        <fullName evidence="2">Uncharacterized protein</fullName>
    </submittedName>
</protein>
<proteinExistence type="predicted"/>
<evidence type="ECO:0000313" key="3">
    <source>
        <dbReference type="Proteomes" id="UP000095594"/>
    </source>
</evidence>
<dbReference type="AlphaFoldDB" id="A0A174LUG5"/>
<dbReference type="EMBL" id="CYZX01000041">
    <property type="protein sequence ID" value="CUP26621.1"/>
    <property type="molecule type" value="Genomic_DNA"/>
</dbReference>
<reference evidence="2 3" key="1">
    <citation type="submission" date="2015-09" db="EMBL/GenBank/DDBJ databases">
        <authorList>
            <consortium name="Pathogen Informatics"/>
        </authorList>
    </citation>
    <scope>NUCLEOTIDE SEQUENCE [LARGE SCALE GENOMIC DNA]</scope>
    <source>
        <strain evidence="2 3">2789STDY5834856</strain>
    </source>
</reference>
<evidence type="ECO:0000256" key="1">
    <source>
        <dbReference type="SAM" id="Coils"/>
    </source>
</evidence>
<sequence>MENNIEKGEKLEVKSLRLSPSVDAKIKELAGDYGNVNAFIEYLLTLNEKENNAIKYPDFKANIEAFSVLLSKLDRAYMSVVEVGANAAQFAREEVSKEMESQRQTISDLQEKNKGLSNSLELAKSQLTMAETAKGIAQMENETLTNINKKNDDLIESLKKEIAKLREDLEQQEMFKNENEQLKEEINSMMEDQQALIDHNKSLEIESKELHSAVAGLKTQEEMLKNNIAELNIEMKVYKGTAKELEKEHKLEIKELEKVHKEDIKRLNEEFNAKLEREIERVTTSAAKEVELQNREFKLKEEQLKFNIEKLQEKLNETSIILNATSQELKQIKAKNKQKGKAE</sequence>
<keyword evidence="1" id="KW-0175">Coiled coil</keyword>
<feature type="coiled-coil region" evidence="1">
    <location>
        <begin position="92"/>
        <end position="328"/>
    </location>
</feature>
<gene>
    <name evidence="2" type="ORF">ERS852471_03298</name>
</gene>
<organism evidence="2 3">
    <name type="scientific">Clostridium disporicum</name>
    <dbReference type="NCBI Taxonomy" id="84024"/>
    <lineage>
        <taxon>Bacteria</taxon>
        <taxon>Bacillati</taxon>
        <taxon>Bacillota</taxon>
        <taxon>Clostridia</taxon>
        <taxon>Eubacteriales</taxon>
        <taxon>Clostridiaceae</taxon>
        <taxon>Clostridium</taxon>
    </lineage>
</organism>
<dbReference type="Proteomes" id="UP000095594">
    <property type="component" value="Unassembled WGS sequence"/>
</dbReference>